<evidence type="ECO:0000313" key="3">
    <source>
        <dbReference type="Proteomes" id="UP000694892"/>
    </source>
</evidence>
<accession>A0A974H244</accession>
<dbReference type="Pfam" id="PF15502">
    <property type="entry name" value="MPLKIP"/>
    <property type="match status" value="1"/>
</dbReference>
<feature type="compositionally biased region" description="Polar residues" evidence="1">
    <location>
        <begin position="45"/>
        <end position="57"/>
    </location>
</feature>
<dbReference type="AlphaFoldDB" id="A0A974H244"/>
<protein>
    <submittedName>
        <fullName evidence="2">Uncharacterized protein</fullName>
    </submittedName>
</protein>
<feature type="compositionally biased region" description="Polar residues" evidence="1">
    <location>
        <begin position="74"/>
        <end position="88"/>
    </location>
</feature>
<dbReference type="EMBL" id="CM004482">
    <property type="protein sequence ID" value="OCT62089.1"/>
    <property type="molecule type" value="Genomic_DNA"/>
</dbReference>
<proteinExistence type="predicted"/>
<reference evidence="3" key="1">
    <citation type="journal article" date="2016" name="Nature">
        <title>Genome evolution in the allotetraploid frog Xenopus laevis.</title>
        <authorList>
            <person name="Session A.M."/>
            <person name="Uno Y."/>
            <person name="Kwon T."/>
            <person name="Chapman J.A."/>
            <person name="Toyoda A."/>
            <person name="Takahashi S."/>
            <person name="Fukui A."/>
            <person name="Hikosaka A."/>
            <person name="Suzuki A."/>
            <person name="Kondo M."/>
            <person name="van Heeringen S.J."/>
            <person name="Quigley I."/>
            <person name="Heinz S."/>
            <person name="Ogino H."/>
            <person name="Ochi H."/>
            <person name="Hellsten U."/>
            <person name="Lyons J.B."/>
            <person name="Simakov O."/>
            <person name="Putnam N."/>
            <person name="Stites J."/>
            <person name="Kuroki Y."/>
            <person name="Tanaka T."/>
            <person name="Michiue T."/>
            <person name="Watanabe M."/>
            <person name="Bogdanovic O."/>
            <person name="Lister R."/>
            <person name="Georgiou G."/>
            <person name="Paranjpe S.S."/>
            <person name="van Kruijsbergen I."/>
            <person name="Shu S."/>
            <person name="Carlson J."/>
            <person name="Kinoshita T."/>
            <person name="Ohta Y."/>
            <person name="Mawaribuchi S."/>
            <person name="Jenkins J."/>
            <person name="Grimwood J."/>
            <person name="Schmutz J."/>
            <person name="Mitros T."/>
            <person name="Mozaffari S.V."/>
            <person name="Suzuki Y."/>
            <person name="Haramoto Y."/>
            <person name="Yamamoto T.S."/>
            <person name="Takagi C."/>
            <person name="Heald R."/>
            <person name="Miller K."/>
            <person name="Haudenschild C."/>
            <person name="Kitzman J."/>
            <person name="Nakayama T."/>
            <person name="Izutsu Y."/>
            <person name="Robert J."/>
            <person name="Fortriede J."/>
            <person name="Burns K."/>
            <person name="Lotay V."/>
            <person name="Karimi K."/>
            <person name="Yasuoka Y."/>
            <person name="Dichmann D.S."/>
            <person name="Flajnik M.F."/>
            <person name="Houston D.W."/>
            <person name="Shendure J."/>
            <person name="DuPasquier L."/>
            <person name="Vize P.D."/>
            <person name="Zorn A.M."/>
            <person name="Ito M."/>
            <person name="Marcotte E.M."/>
            <person name="Wallingford J.B."/>
            <person name="Ito Y."/>
            <person name="Asashima M."/>
            <person name="Ueno N."/>
            <person name="Matsuda Y."/>
            <person name="Veenstra G.J."/>
            <person name="Fujiyama A."/>
            <person name="Harland R.M."/>
            <person name="Taira M."/>
            <person name="Rokhsar D.S."/>
        </authorList>
    </citation>
    <scope>NUCLEOTIDE SEQUENCE [LARGE SCALE GENOMIC DNA]</scope>
    <source>
        <strain evidence="3">J</strain>
    </source>
</reference>
<evidence type="ECO:0000256" key="1">
    <source>
        <dbReference type="SAM" id="MobiDB-lite"/>
    </source>
</evidence>
<dbReference type="InterPro" id="IPR028265">
    <property type="entry name" value="TTDN1/SICKLE"/>
</dbReference>
<sequence length="147" mass="16888">MSQNLDFLALAGRGGPHYASPTSRHPSPKVWNSTPPSLERGPSERQISPTPDQYTNPNRRRQPWKDWSPGRWQLLQNQRQSWGLSPTAPTRHKRTPEPKPFFRQPRGGATQVYGNHQPGSYRDISHYYSPSMVEDPWAALQAEAQYR</sequence>
<feature type="region of interest" description="Disordered" evidence="1">
    <location>
        <begin position="1"/>
        <end position="118"/>
    </location>
</feature>
<dbReference type="Proteomes" id="UP000694892">
    <property type="component" value="Chromosome 9_10L"/>
</dbReference>
<organism evidence="2 3">
    <name type="scientific">Xenopus laevis</name>
    <name type="common">African clawed frog</name>
    <dbReference type="NCBI Taxonomy" id="8355"/>
    <lineage>
        <taxon>Eukaryota</taxon>
        <taxon>Metazoa</taxon>
        <taxon>Chordata</taxon>
        <taxon>Craniata</taxon>
        <taxon>Vertebrata</taxon>
        <taxon>Euteleostomi</taxon>
        <taxon>Amphibia</taxon>
        <taxon>Batrachia</taxon>
        <taxon>Anura</taxon>
        <taxon>Pipoidea</taxon>
        <taxon>Pipidae</taxon>
        <taxon>Xenopodinae</taxon>
        <taxon>Xenopus</taxon>
        <taxon>Xenopus</taxon>
    </lineage>
</organism>
<gene>
    <name evidence="2" type="ORF">XELAEV_18043173mg</name>
</gene>
<feature type="compositionally biased region" description="Polar residues" evidence="1">
    <location>
        <begin position="20"/>
        <end position="36"/>
    </location>
</feature>
<name>A0A974H244_XENLA</name>
<evidence type="ECO:0000313" key="2">
    <source>
        <dbReference type="EMBL" id="OCT62089.1"/>
    </source>
</evidence>